<name>A0A645JKZ8_9ZZZZ</name>
<organism evidence="1">
    <name type="scientific">bioreactor metagenome</name>
    <dbReference type="NCBI Taxonomy" id="1076179"/>
    <lineage>
        <taxon>unclassified sequences</taxon>
        <taxon>metagenomes</taxon>
        <taxon>ecological metagenomes</taxon>
    </lineage>
</organism>
<sequence>MLPQLFGKFGLQAVDHGVGIKPDFFYLLLNGFHVNRMRMADGNHGVPPVKIEIFHTVPVPYAATFCADGLDIPKGIYIK</sequence>
<reference evidence="1" key="1">
    <citation type="submission" date="2019-08" db="EMBL/GenBank/DDBJ databases">
        <authorList>
            <person name="Kucharzyk K."/>
            <person name="Murdoch R.W."/>
            <person name="Higgins S."/>
            <person name="Loffler F."/>
        </authorList>
    </citation>
    <scope>NUCLEOTIDE SEQUENCE</scope>
</reference>
<evidence type="ECO:0000313" key="1">
    <source>
        <dbReference type="EMBL" id="MPN64261.1"/>
    </source>
</evidence>
<gene>
    <name evidence="1" type="ORF">SDC9_212032</name>
</gene>
<dbReference type="EMBL" id="VSSQ01144882">
    <property type="protein sequence ID" value="MPN64261.1"/>
    <property type="molecule type" value="Genomic_DNA"/>
</dbReference>
<proteinExistence type="predicted"/>
<comment type="caution">
    <text evidence="1">The sequence shown here is derived from an EMBL/GenBank/DDBJ whole genome shotgun (WGS) entry which is preliminary data.</text>
</comment>
<accession>A0A645JKZ8</accession>
<protein>
    <submittedName>
        <fullName evidence="1">Uncharacterized protein</fullName>
    </submittedName>
</protein>
<dbReference type="AlphaFoldDB" id="A0A645JKZ8"/>